<dbReference type="GO" id="GO:0046872">
    <property type="term" value="F:metal ion binding"/>
    <property type="evidence" value="ECO:0007669"/>
    <property type="project" value="UniProtKB-KW"/>
</dbReference>
<dbReference type="NCBIfam" id="NF002741">
    <property type="entry name" value="PRK02726.1"/>
    <property type="match status" value="1"/>
</dbReference>
<feature type="domain" description="MobA-like NTP transferase" evidence="9">
    <location>
        <begin position="11"/>
        <end position="169"/>
    </location>
</feature>
<dbReference type="GO" id="GO:0005525">
    <property type="term" value="F:GTP binding"/>
    <property type="evidence" value="ECO:0007669"/>
    <property type="project" value="UniProtKB-UniRule"/>
</dbReference>
<keyword evidence="1 8" id="KW-0963">Cytoplasm</keyword>
<dbReference type="RefSeq" id="WP_015194965.1">
    <property type="nucleotide sequence ID" value="NC_019748.1"/>
</dbReference>
<dbReference type="CDD" id="cd02503">
    <property type="entry name" value="MobA"/>
    <property type="match status" value="1"/>
</dbReference>
<dbReference type="InterPro" id="IPR025877">
    <property type="entry name" value="MobA-like_NTP_Trfase"/>
</dbReference>
<evidence type="ECO:0000313" key="10">
    <source>
        <dbReference type="EMBL" id="AFZ37305.1"/>
    </source>
</evidence>
<dbReference type="OrthoDB" id="9788394at2"/>
<comment type="function">
    <text evidence="8">Transfers a GMP moiety from GTP to Mo-molybdopterin (Mo-MPT) cofactor (Moco or molybdenum cofactor) to form Mo-molybdopterin guanine dinucleotide (Mo-MGD) cofactor.</text>
</comment>
<keyword evidence="6 8" id="KW-0342">GTP-binding</keyword>
<keyword evidence="7 8" id="KW-0501">Molybdenum cofactor biosynthesis</keyword>
<evidence type="ECO:0000256" key="2">
    <source>
        <dbReference type="ARBA" id="ARBA00022679"/>
    </source>
</evidence>
<evidence type="ECO:0000256" key="4">
    <source>
        <dbReference type="ARBA" id="ARBA00022741"/>
    </source>
</evidence>
<gene>
    <name evidence="8" type="primary">mobA</name>
    <name evidence="10" type="ordered locus">Sta7437_3818</name>
</gene>
<feature type="binding site" evidence="8">
    <location>
        <begin position="14"/>
        <end position="16"/>
    </location>
    <ligand>
        <name>GTP</name>
        <dbReference type="ChEBI" id="CHEBI:37565"/>
    </ligand>
</feature>
<evidence type="ECO:0000256" key="5">
    <source>
        <dbReference type="ARBA" id="ARBA00022842"/>
    </source>
</evidence>
<accession>K9XXH9</accession>
<feature type="binding site" evidence="8">
    <location>
        <position position="26"/>
    </location>
    <ligand>
        <name>GTP</name>
        <dbReference type="ChEBI" id="CHEBI:37565"/>
    </ligand>
</feature>
<dbReference type="KEGG" id="scs:Sta7437_3818"/>
<evidence type="ECO:0000256" key="8">
    <source>
        <dbReference type="HAMAP-Rule" id="MF_00316"/>
    </source>
</evidence>
<keyword evidence="3 8" id="KW-0479">Metal-binding</keyword>
<dbReference type="EMBL" id="CP003653">
    <property type="protein sequence ID" value="AFZ37305.1"/>
    <property type="molecule type" value="Genomic_DNA"/>
</dbReference>
<comment type="cofactor">
    <cofactor evidence="8">
        <name>Mg(2+)</name>
        <dbReference type="ChEBI" id="CHEBI:18420"/>
    </cofactor>
</comment>
<dbReference type="Pfam" id="PF12804">
    <property type="entry name" value="NTP_transf_3"/>
    <property type="match status" value="1"/>
</dbReference>
<dbReference type="EC" id="2.7.7.77" evidence="8"/>
<keyword evidence="4 8" id="KW-0547">Nucleotide-binding</keyword>
<dbReference type="PATRIC" id="fig|111780.3.peg.3963"/>
<feature type="binding site" evidence="8">
    <location>
        <position position="108"/>
    </location>
    <ligand>
        <name>Mg(2+)</name>
        <dbReference type="ChEBI" id="CHEBI:18420"/>
    </ligand>
</feature>
<reference evidence="11" key="1">
    <citation type="journal article" date="2013" name="Proc. Natl. Acad. Sci. U.S.A.">
        <title>Improving the coverage of the cyanobacterial phylum using diversity-driven genome sequencing.</title>
        <authorList>
            <person name="Shih P.M."/>
            <person name="Wu D."/>
            <person name="Latifi A."/>
            <person name="Axen S.D."/>
            <person name="Fewer D.P."/>
            <person name="Talla E."/>
            <person name="Calteau A."/>
            <person name="Cai F."/>
            <person name="Tandeau de Marsac N."/>
            <person name="Rippka R."/>
            <person name="Herdman M."/>
            <person name="Sivonen K."/>
            <person name="Coursin T."/>
            <person name="Laurent T."/>
            <person name="Goodwin L."/>
            <person name="Nolan M."/>
            <person name="Davenport K.W."/>
            <person name="Han C.S."/>
            <person name="Rubin E.M."/>
            <person name="Eisen J.A."/>
            <person name="Woyke T."/>
            <person name="Gugger M."/>
            <person name="Kerfeld C.A."/>
        </authorList>
    </citation>
    <scope>NUCLEOTIDE SEQUENCE [LARGE SCALE GENOMIC DNA]</scope>
    <source>
        <strain evidence="11">ATCC 29371 / PCC 7437</strain>
    </source>
</reference>
<dbReference type="InterPro" id="IPR029044">
    <property type="entry name" value="Nucleotide-diphossugar_trans"/>
</dbReference>
<evidence type="ECO:0000256" key="6">
    <source>
        <dbReference type="ARBA" id="ARBA00023134"/>
    </source>
</evidence>
<evidence type="ECO:0000256" key="1">
    <source>
        <dbReference type="ARBA" id="ARBA00022490"/>
    </source>
</evidence>
<keyword evidence="11" id="KW-1185">Reference proteome</keyword>
<comment type="catalytic activity">
    <reaction evidence="8">
        <text>Mo-molybdopterin + GTP + H(+) = Mo-molybdopterin guanine dinucleotide + diphosphate</text>
        <dbReference type="Rhea" id="RHEA:34243"/>
        <dbReference type="ChEBI" id="CHEBI:15378"/>
        <dbReference type="ChEBI" id="CHEBI:33019"/>
        <dbReference type="ChEBI" id="CHEBI:37565"/>
        <dbReference type="ChEBI" id="CHEBI:71302"/>
        <dbReference type="ChEBI" id="CHEBI:71310"/>
        <dbReference type="EC" id="2.7.7.77"/>
    </reaction>
</comment>
<evidence type="ECO:0000313" key="11">
    <source>
        <dbReference type="Proteomes" id="UP000010473"/>
    </source>
</evidence>
<dbReference type="HAMAP" id="MF_00316">
    <property type="entry name" value="MobA"/>
    <property type="match status" value="1"/>
</dbReference>
<comment type="similarity">
    <text evidence="8">Belongs to the MobA family.</text>
</comment>
<dbReference type="InterPro" id="IPR013482">
    <property type="entry name" value="Molybde_CF_guanTrfase"/>
</dbReference>
<keyword evidence="5 8" id="KW-0460">Magnesium</keyword>
<dbReference type="AlphaFoldDB" id="K9XXH9"/>
<dbReference type="GO" id="GO:0061603">
    <property type="term" value="F:molybdenum cofactor guanylyltransferase activity"/>
    <property type="evidence" value="ECO:0007669"/>
    <property type="project" value="UniProtKB-EC"/>
</dbReference>
<protein>
    <recommendedName>
        <fullName evidence="8">Probable molybdenum cofactor guanylyltransferase</fullName>
        <shortName evidence="8">MoCo guanylyltransferase</shortName>
        <ecNumber evidence="8">2.7.7.77</ecNumber>
    </recommendedName>
    <alternativeName>
        <fullName evidence="8">GTP:molybdopterin guanylyltransferase</fullName>
    </alternativeName>
    <alternativeName>
        <fullName evidence="8">Mo-MPT guanylyltransferase</fullName>
    </alternativeName>
    <alternativeName>
        <fullName evidence="8">Molybdopterin guanylyltransferase</fullName>
    </alternativeName>
    <alternativeName>
        <fullName evidence="8">Molybdopterin-guanine dinucleotide synthase</fullName>
        <shortName evidence="8">MGD synthase</shortName>
    </alternativeName>
</protein>
<dbReference type="eggNOG" id="COG0746">
    <property type="taxonomic scope" value="Bacteria"/>
</dbReference>
<dbReference type="SUPFAM" id="SSF53448">
    <property type="entry name" value="Nucleotide-diphospho-sugar transferases"/>
    <property type="match status" value="1"/>
</dbReference>
<evidence type="ECO:0000259" key="9">
    <source>
        <dbReference type="Pfam" id="PF12804"/>
    </source>
</evidence>
<comment type="domain">
    <text evidence="8">The N-terminal domain determines nucleotide recognition and specific binding, while the C-terminal domain determines the specific binding to the target protein.</text>
</comment>
<evidence type="ECO:0000256" key="7">
    <source>
        <dbReference type="ARBA" id="ARBA00023150"/>
    </source>
</evidence>
<dbReference type="PANTHER" id="PTHR19136">
    <property type="entry name" value="MOLYBDENUM COFACTOR GUANYLYLTRANSFERASE"/>
    <property type="match status" value="1"/>
</dbReference>
<feature type="binding site" evidence="8">
    <location>
        <position position="108"/>
    </location>
    <ligand>
        <name>GTP</name>
        <dbReference type="ChEBI" id="CHEBI:37565"/>
    </ligand>
</feature>
<sequence>MKKDFRQITTAIVLAGGQSSRMGKDKALLTISNSSLLNQICTLAQQCASQVYIVTPWKEKYEPIVPTGCTFIQETLLSPNHDSNSPLIGFVQGLEQVKQEWVLLLACDLPRLTSTEVKQWYNYLPEIPENAIALVPRHPAGWWEPLAGFYRRSCLSLLKEYLAQGGKSFQGFLNQHCVAQLPISDWQILFNCNTPEELEIIKLELQ</sequence>
<dbReference type="GO" id="GO:0006777">
    <property type="term" value="P:Mo-molybdopterin cofactor biosynthetic process"/>
    <property type="evidence" value="ECO:0007669"/>
    <property type="project" value="UniProtKB-KW"/>
</dbReference>
<keyword evidence="10" id="KW-0548">Nucleotidyltransferase</keyword>
<comment type="subcellular location">
    <subcellularLocation>
        <location evidence="8">Cytoplasm</location>
    </subcellularLocation>
</comment>
<comment type="caution">
    <text evidence="8">Lacks conserved residue(s) required for the propagation of feature annotation.</text>
</comment>
<dbReference type="GO" id="GO:0005737">
    <property type="term" value="C:cytoplasm"/>
    <property type="evidence" value="ECO:0007669"/>
    <property type="project" value="UniProtKB-SubCell"/>
</dbReference>
<dbReference type="STRING" id="111780.Sta7437_3818"/>
<keyword evidence="2 8" id="KW-0808">Transferase</keyword>
<proteinExistence type="inferred from homology"/>
<dbReference type="Gene3D" id="3.90.550.10">
    <property type="entry name" value="Spore Coat Polysaccharide Biosynthesis Protein SpsA, Chain A"/>
    <property type="match status" value="1"/>
</dbReference>
<name>K9XXH9_STAC7</name>
<dbReference type="HOGENOM" id="CLU_055597_2_2_3"/>
<evidence type="ECO:0000256" key="3">
    <source>
        <dbReference type="ARBA" id="ARBA00022723"/>
    </source>
</evidence>
<organism evidence="10 11">
    <name type="scientific">Stanieria cyanosphaera (strain ATCC 29371 / PCC 7437)</name>
    <dbReference type="NCBI Taxonomy" id="111780"/>
    <lineage>
        <taxon>Bacteria</taxon>
        <taxon>Bacillati</taxon>
        <taxon>Cyanobacteriota</taxon>
        <taxon>Cyanophyceae</taxon>
        <taxon>Pleurocapsales</taxon>
        <taxon>Dermocarpellaceae</taxon>
        <taxon>Stanieria</taxon>
    </lineage>
</organism>
<dbReference type="Proteomes" id="UP000010473">
    <property type="component" value="Chromosome"/>
</dbReference>
<dbReference type="PANTHER" id="PTHR19136:SF81">
    <property type="entry name" value="MOLYBDENUM COFACTOR GUANYLYLTRANSFERASE"/>
    <property type="match status" value="1"/>
</dbReference>